<comment type="subcellular location">
    <subcellularLocation>
        <location evidence="1">Membrane</location>
        <topology evidence="1">Multi-pass membrane protein</topology>
    </subcellularLocation>
</comment>
<evidence type="ECO:0000256" key="6">
    <source>
        <dbReference type="RuleBase" id="RU003732"/>
    </source>
</evidence>
<dbReference type="PANTHER" id="PTHR42948:SF1">
    <property type="entry name" value="TRANSPORTER"/>
    <property type="match status" value="1"/>
</dbReference>
<feature type="transmembrane region" description="Helical" evidence="7">
    <location>
        <begin position="44"/>
        <end position="64"/>
    </location>
</feature>
<protein>
    <recommendedName>
        <fullName evidence="6">Transporter</fullName>
    </recommendedName>
</protein>
<accession>A0A0K6IR69</accession>
<feature type="transmembrane region" description="Helical" evidence="7">
    <location>
        <begin position="429"/>
        <end position="450"/>
    </location>
</feature>
<evidence type="ECO:0000313" key="9">
    <source>
        <dbReference type="Proteomes" id="UP000182769"/>
    </source>
</evidence>
<dbReference type="CDD" id="cd10336">
    <property type="entry name" value="SLC6sbd_Tyt1-Like"/>
    <property type="match status" value="1"/>
</dbReference>
<dbReference type="InterPro" id="IPR047218">
    <property type="entry name" value="YocR/YhdH-like"/>
</dbReference>
<keyword evidence="4 7" id="KW-1133">Transmembrane helix</keyword>
<name>A0A0K6IR69_9GAMM</name>
<gene>
    <name evidence="8" type="ORF">Ga0061065_11218</name>
</gene>
<keyword evidence="2 6" id="KW-0813">Transport</keyword>
<dbReference type="InterPro" id="IPR037272">
    <property type="entry name" value="SNS_sf"/>
</dbReference>
<evidence type="ECO:0000313" key="8">
    <source>
        <dbReference type="EMBL" id="CUB05605.1"/>
    </source>
</evidence>
<evidence type="ECO:0000256" key="5">
    <source>
        <dbReference type="ARBA" id="ARBA00023136"/>
    </source>
</evidence>
<dbReference type="InterPro" id="IPR000175">
    <property type="entry name" value="Na/ntran_symport"/>
</dbReference>
<dbReference type="GO" id="GO:0015293">
    <property type="term" value="F:symporter activity"/>
    <property type="evidence" value="ECO:0007669"/>
    <property type="project" value="UniProtKB-KW"/>
</dbReference>
<dbReference type="AlphaFoldDB" id="A0A0K6IR69"/>
<feature type="transmembrane region" description="Helical" evidence="7">
    <location>
        <begin position="222"/>
        <end position="247"/>
    </location>
</feature>
<dbReference type="SUPFAM" id="SSF161070">
    <property type="entry name" value="SNF-like"/>
    <property type="match status" value="1"/>
</dbReference>
<dbReference type="PROSITE" id="PS00610">
    <property type="entry name" value="NA_NEUROTRAN_SYMP_1"/>
    <property type="match status" value="1"/>
</dbReference>
<feature type="transmembrane region" description="Helical" evidence="7">
    <location>
        <begin position="259"/>
        <end position="281"/>
    </location>
</feature>
<proteinExistence type="inferred from homology"/>
<keyword evidence="3 6" id="KW-0812">Transmembrane</keyword>
<sequence>MPESRCLQGIWSNPWIFIFAAAGSAIGLGNIWKFPYMLGANGGGAFLLIYCLCLVVVGLPMLMAEAALGRTVRSNPVDTVNDLAERRVISKFWVALPYLSGITGLLILTYYSVIAGWAFAYSRRAVMGSLENLDTEKSVALFQAFLDAPVEMIFWLTVFLTLVVLVVGQSVTQGLSNVVKLLLPTLITMMLALAAYALVMGNSSEALSFMLSFDWEQVTFDVALSAIGHALFSLGVGLGALFSYGAYMSKRMSIAKAGAIVVGLDLLVSILAALIIFPLTFEFGIDAQSGPSLTFVTLPIIFDLLPAGQVIGLMFFALLALAALTSAIAMMELFVSWLHERFYIGRLKAAFRLGVGVWFCGIAIVLSFNHWDAKILFGMNLFELVDNVTSFIMLPIAAVALSILVAWVLPEPMLKNEMIVKTPSHFGWWYTTLKYVSIPAAILITVAGWIGV</sequence>
<dbReference type="RefSeq" id="WP_055464120.1">
    <property type="nucleotide sequence ID" value="NZ_CYHG01000012.1"/>
</dbReference>
<feature type="transmembrane region" description="Helical" evidence="7">
    <location>
        <begin position="12"/>
        <end position="32"/>
    </location>
</feature>
<dbReference type="PROSITE" id="PS50267">
    <property type="entry name" value="NA_NEUROTRAN_SYMP_3"/>
    <property type="match status" value="1"/>
</dbReference>
<feature type="transmembrane region" description="Helical" evidence="7">
    <location>
        <begin position="350"/>
        <end position="368"/>
    </location>
</feature>
<evidence type="ECO:0000256" key="1">
    <source>
        <dbReference type="ARBA" id="ARBA00004141"/>
    </source>
</evidence>
<dbReference type="EMBL" id="CYHG01000012">
    <property type="protein sequence ID" value="CUB05605.1"/>
    <property type="molecule type" value="Genomic_DNA"/>
</dbReference>
<dbReference type="GO" id="GO:0016020">
    <property type="term" value="C:membrane"/>
    <property type="evidence" value="ECO:0007669"/>
    <property type="project" value="UniProtKB-SubCell"/>
</dbReference>
<dbReference type="OrthoDB" id="9762833at2"/>
<evidence type="ECO:0000256" key="3">
    <source>
        <dbReference type="ARBA" id="ARBA00022692"/>
    </source>
</evidence>
<organism evidence="8 9">
    <name type="scientific">Marinomonas fungiae</name>
    <dbReference type="NCBI Taxonomy" id="1137284"/>
    <lineage>
        <taxon>Bacteria</taxon>
        <taxon>Pseudomonadati</taxon>
        <taxon>Pseudomonadota</taxon>
        <taxon>Gammaproteobacteria</taxon>
        <taxon>Oceanospirillales</taxon>
        <taxon>Oceanospirillaceae</taxon>
        <taxon>Marinomonas</taxon>
    </lineage>
</organism>
<comment type="similarity">
    <text evidence="6">Belongs to the sodium:neurotransmitter symporter (SNF) (TC 2.A.22) family.</text>
</comment>
<dbReference type="STRING" id="1137284.GCA_001418205_03077"/>
<dbReference type="Proteomes" id="UP000182769">
    <property type="component" value="Unassembled WGS sequence"/>
</dbReference>
<feature type="transmembrane region" description="Helical" evidence="7">
    <location>
        <begin position="388"/>
        <end position="409"/>
    </location>
</feature>
<feature type="transmembrane region" description="Helical" evidence="7">
    <location>
        <begin position="96"/>
        <end position="120"/>
    </location>
</feature>
<feature type="transmembrane region" description="Helical" evidence="7">
    <location>
        <begin position="181"/>
        <end position="202"/>
    </location>
</feature>
<reference evidence="9" key="1">
    <citation type="submission" date="2015-08" db="EMBL/GenBank/DDBJ databases">
        <authorList>
            <person name="Varghese N."/>
        </authorList>
    </citation>
    <scope>NUCLEOTIDE SEQUENCE [LARGE SCALE GENOMIC DNA]</scope>
    <source>
        <strain evidence="9">JCM 18476</strain>
    </source>
</reference>
<dbReference type="PRINTS" id="PR00176">
    <property type="entry name" value="NANEUSMPORT"/>
</dbReference>
<keyword evidence="5 7" id="KW-0472">Membrane</keyword>
<dbReference type="NCBIfam" id="NF037979">
    <property type="entry name" value="Na_transp"/>
    <property type="match status" value="1"/>
</dbReference>
<evidence type="ECO:0000256" key="4">
    <source>
        <dbReference type="ARBA" id="ARBA00022989"/>
    </source>
</evidence>
<evidence type="ECO:0000256" key="2">
    <source>
        <dbReference type="ARBA" id="ARBA00022448"/>
    </source>
</evidence>
<evidence type="ECO:0000256" key="7">
    <source>
        <dbReference type="SAM" id="Phobius"/>
    </source>
</evidence>
<keyword evidence="9" id="KW-1185">Reference proteome</keyword>
<feature type="transmembrane region" description="Helical" evidence="7">
    <location>
        <begin position="313"/>
        <end position="338"/>
    </location>
</feature>
<keyword evidence="6" id="KW-0769">Symport</keyword>
<dbReference type="Pfam" id="PF00209">
    <property type="entry name" value="SNF"/>
    <property type="match status" value="2"/>
</dbReference>
<dbReference type="PANTHER" id="PTHR42948">
    <property type="entry name" value="TRANSPORTER"/>
    <property type="match status" value="1"/>
</dbReference>
<feature type="transmembrane region" description="Helical" evidence="7">
    <location>
        <begin position="152"/>
        <end position="169"/>
    </location>
</feature>